<dbReference type="PANTHER" id="PTHR33545">
    <property type="entry name" value="UPF0750 MEMBRANE PROTEIN YITT-RELATED"/>
    <property type="match status" value="1"/>
</dbReference>
<keyword evidence="3 6" id="KW-0812">Transmembrane</keyword>
<dbReference type="EMBL" id="JAOCJE010000001">
    <property type="protein sequence ID" value="MDH1339291.1"/>
    <property type="molecule type" value="Genomic_DNA"/>
</dbReference>
<evidence type="ECO:0000256" key="1">
    <source>
        <dbReference type="ARBA" id="ARBA00004651"/>
    </source>
</evidence>
<dbReference type="Proteomes" id="UP001161697">
    <property type="component" value="Unassembled WGS sequence"/>
</dbReference>
<keyword evidence="4 6" id="KW-1133">Transmembrane helix</keyword>
<comment type="caution">
    <text evidence="7">The sequence shown here is derived from an EMBL/GenBank/DDBJ whole genome shotgun (WGS) entry which is preliminary data.</text>
</comment>
<evidence type="ECO:0000313" key="8">
    <source>
        <dbReference type="Proteomes" id="UP001161697"/>
    </source>
</evidence>
<feature type="transmembrane region" description="Helical" evidence="6">
    <location>
        <begin position="175"/>
        <end position="192"/>
    </location>
</feature>
<dbReference type="GO" id="GO:0005886">
    <property type="term" value="C:plasma membrane"/>
    <property type="evidence" value="ECO:0007669"/>
    <property type="project" value="UniProtKB-SubCell"/>
</dbReference>
<reference evidence="7" key="1">
    <citation type="submission" date="2022-09" db="EMBL/GenBank/DDBJ databases">
        <title>Intensive care unit water sources are persistently colonized with multi-drug resistant bacteria and are the site of extensive horizontal gene transfer of antibiotic resistance genes.</title>
        <authorList>
            <person name="Diorio-Toth L."/>
        </authorList>
    </citation>
    <scope>NUCLEOTIDE SEQUENCE</scope>
    <source>
        <strain evidence="7">GD03704</strain>
    </source>
</reference>
<dbReference type="RefSeq" id="WP_279534129.1">
    <property type="nucleotide sequence ID" value="NZ_CP104579.1"/>
</dbReference>
<feature type="transmembrane region" description="Helical" evidence="6">
    <location>
        <begin position="107"/>
        <end position="127"/>
    </location>
</feature>
<comment type="subcellular location">
    <subcellularLocation>
        <location evidence="1">Cell membrane</location>
        <topology evidence="1">Multi-pass membrane protein</topology>
    </subcellularLocation>
</comment>
<evidence type="ECO:0000256" key="4">
    <source>
        <dbReference type="ARBA" id="ARBA00022989"/>
    </source>
</evidence>
<feature type="transmembrane region" description="Helical" evidence="6">
    <location>
        <begin position="52"/>
        <end position="72"/>
    </location>
</feature>
<evidence type="ECO:0000256" key="6">
    <source>
        <dbReference type="SAM" id="Phobius"/>
    </source>
</evidence>
<evidence type="ECO:0000256" key="3">
    <source>
        <dbReference type="ARBA" id="ARBA00022692"/>
    </source>
</evidence>
<evidence type="ECO:0000256" key="2">
    <source>
        <dbReference type="ARBA" id="ARBA00022475"/>
    </source>
</evidence>
<proteinExistence type="predicted"/>
<dbReference type="Pfam" id="PF02588">
    <property type="entry name" value="YitT_membrane"/>
    <property type="match status" value="1"/>
</dbReference>
<dbReference type="InterPro" id="IPR051461">
    <property type="entry name" value="UPF0750_membrane"/>
</dbReference>
<feature type="transmembrane region" description="Helical" evidence="6">
    <location>
        <begin position="14"/>
        <end position="32"/>
    </location>
</feature>
<evidence type="ECO:0000313" key="7">
    <source>
        <dbReference type="EMBL" id="MDH1339291.1"/>
    </source>
</evidence>
<accession>A0AA42QBA6</accession>
<organism evidence="7 8">
    <name type="scientific">Ectopseudomonas oleovorans</name>
    <name type="common">Pseudomonas oleovorans</name>
    <dbReference type="NCBI Taxonomy" id="301"/>
    <lineage>
        <taxon>Bacteria</taxon>
        <taxon>Pseudomonadati</taxon>
        <taxon>Pseudomonadota</taxon>
        <taxon>Gammaproteobacteria</taxon>
        <taxon>Pseudomonadales</taxon>
        <taxon>Pseudomonadaceae</taxon>
        <taxon>Ectopseudomonas</taxon>
    </lineage>
</organism>
<evidence type="ECO:0000256" key="5">
    <source>
        <dbReference type="ARBA" id="ARBA00023136"/>
    </source>
</evidence>
<feature type="transmembrane region" description="Helical" evidence="6">
    <location>
        <begin position="79"/>
        <end position="101"/>
    </location>
</feature>
<keyword evidence="2" id="KW-1003">Cell membrane</keyword>
<keyword evidence="5 6" id="KW-0472">Membrane</keyword>
<dbReference type="InterPro" id="IPR003740">
    <property type="entry name" value="YitT"/>
</dbReference>
<protein>
    <submittedName>
        <fullName evidence="7">YitT family protein</fullName>
    </submittedName>
</protein>
<dbReference type="PANTHER" id="PTHR33545:SF5">
    <property type="entry name" value="UPF0750 MEMBRANE PROTEIN YITT"/>
    <property type="match status" value="1"/>
</dbReference>
<gene>
    <name evidence="7" type="ORF">N5J11_08575</name>
</gene>
<feature type="transmembrane region" description="Helical" evidence="6">
    <location>
        <begin position="147"/>
        <end position="169"/>
    </location>
</feature>
<dbReference type="AlphaFoldDB" id="A0AA42QBA6"/>
<name>A0AA42QBA6_ECTOL</name>
<sequence length="207" mass="22299">MANADNRHSLLEDLQAIFIASLLIAFALNLFAQQHMLTGGTAGLALLGHYQFGLSMGLCTFLANLPFYYLGFRQMGLAFVIRTFAAVTAVSLFTELIARLVLFQSVAPLFAVVFGGCLIGVGFILLFRHGASLGGFGVLALYCQKRYGVSAGKVQLAIDGLILLTGFLFTPWPAAVYSLLGAVLINLILILNHKGSRYIGYSAGERR</sequence>